<dbReference type="InterPro" id="IPR050744">
    <property type="entry name" value="AI-2_Isomerase_LsrG"/>
</dbReference>
<dbReference type="OrthoDB" id="9812192at2"/>
<dbReference type="RefSeq" id="WP_038481459.1">
    <property type="nucleotide sequence ID" value="NZ_CP009451.1"/>
</dbReference>
<dbReference type="KEGG" id="cnt:JT31_20785"/>
<dbReference type="InterPro" id="IPR007138">
    <property type="entry name" value="ABM_dom"/>
</dbReference>
<dbReference type="Pfam" id="PF03992">
    <property type="entry name" value="ABM"/>
    <property type="match status" value="1"/>
</dbReference>
<dbReference type="GO" id="GO:0004497">
    <property type="term" value="F:monooxygenase activity"/>
    <property type="evidence" value="ECO:0007669"/>
    <property type="project" value="UniProtKB-KW"/>
</dbReference>
<sequence length="101" mass="11207">MATTETLTIIAMLKAKAGQQDNLKAALKALVAPSRLEPGCLDYTLFQLQQAPDTFYVRESWRGQQALDLHNSLPHFQAFVQQMDALLAEPLKLVPLDEVAV</sequence>
<keyword evidence="2" id="KW-0503">Monooxygenase</keyword>
<evidence type="ECO:0000313" key="3">
    <source>
        <dbReference type="Proteomes" id="UP000029481"/>
    </source>
</evidence>
<dbReference type="EMBL" id="CP009451">
    <property type="protein sequence ID" value="AIR06970.1"/>
    <property type="molecule type" value="Genomic_DNA"/>
</dbReference>
<gene>
    <name evidence="2" type="ORF">JT31_20785</name>
</gene>
<organism evidence="2 3">
    <name type="scientific">Cedecea neteri</name>
    <dbReference type="NCBI Taxonomy" id="158822"/>
    <lineage>
        <taxon>Bacteria</taxon>
        <taxon>Pseudomonadati</taxon>
        <taxon>Pseudomonadota</taxon>
        <taxon>Gammaproteobacteria</taxon>
        <taxon>Enterobacterales</taxon>
        <taxon>Enterobacteriaceae</taxon>
        <taxon>Cedecea</taxon>
    </lineage>
</organism>
<evidence type="ECO:0000313" key="2">
    <source>
        <dbReference type="EMBL" id="AIR06970.1"/>
    </source>
</evidence>
<reference evidence="2 3" key="1">
    <citation type="submission" date="2014-09" db="EMBL/GenBank/DDBJ databases">
        <title>Cedecea neteri SSMD04 Genome Sequencing.</title>
        <authorList>
            <person name="Tan J.-Y."/>
        </authorList>
    </citation>
    <scope>NUCLEOTIDE SEQUENCE [LARGE SCALE GENOMIC DNA]</scope>
    <source>
        <strain evidence="2 3">SSMD04</strain>
    </source>
</reference>
<keyword evidence="3" id="KW-1185">Reference proteome</keyword>
<dbReference type="SUPFAM" id="SSF54909">
    <property type="entry name" value="Dimeric alpha+beta barrel"/>
    <property type="match status" value="1"/>
</dbReference>
<dbReference type="PANTHER" id="PTHR33336">
    <property type="entry name" value="QUINOL MONOOXYGENASE YGIN-RELATED"/>
    <property type="match status" value="1"/>
</dbReference>
<dbReference type="Proteomes" id="UP000029481">
    <property type="component" value="Chromosome"/>
</dbReference>
<dbReference type="InterPro" id="IPR011008">
    <property type="entry name" value="Dimeric_a/b-barrel"/>
</dbReference>
<evidence type="ECO:0000259" key="1">
    <source>
        <dbReference type="PROSITE" id="PS51725"/>
    </source>
</evidence>
<dbReference type="Gene3D" id="3.30.70.100">
    <property type="match status" value="1"/>
</dbReference>
<proteinExistence type="predicted"/>
<dbReference type="AlphaFoldDB" id="A0A089RKK8"/>
<feature type="domain" description="ABM" evidence="1">
    <location>
        <begin position="7"/>
        <end position="95"/>
    </location>
</feature>
<name>A0A089RKK8_9ENTR</name>
<protein>
    <submittedName>
        <fullName evidence="2">Antibiotic biosynthesis monooxygenase</fullName>
    </submittedName>
</protein>
<keyword evidence="2" id="KW-0560">Oxidoreductase</keyword>
<accession>A0A089RKK8</accession>
<dbReference type="PROSITE" id="PS51725">
    <property type="entry name" value="ABM"/>
    <property type="match status" value="1"/>
</dbReference>
<dbReference type="PANTHER" id="PTHR33336:SF3">
    <property type="entry name" value="ABM DOMAIN-CONTAINING PROTEIN"/>
    <property type="match status" value="1"/>
</dbReference>